<dbReference type="InterPro" id="IPR022221">
    <property type="entry name" value="TypeIII_RM_meth"/>
</dbReference>
<comment type="similarity">
    <text evidence="1">Belongs to the N(4)/N(6)-methyltransferase family.</text>
</comment>
<dbReference type="InterPro" id="IPR029063">
    <property type="entry name" value="SAM-dependent_MTases_sf"/>
</dbReference>
<evidence type="ECO:0000259" key="7">
    <source>
        <dbReference type="Pfam" id="PF12564"/>
    </source>
</evidence>
<reference evidence="8 9" key="1">
    <citation type="journal article" date="2006" name="Proc. Natl. Acad. Sci. U.S.A.">
        <title>Comparative genomics of the lactic acid bacteria.</title>
        <authorList>
            <person name="Makarova K."/>
            <person name="Slesarev A."/>
            <person name="Wolf Y."/>
            <person name="Sorokin A."/>
            <person name="Mirkin B."/>
            <person name="Koonin E."/>
            <person name="Pavlov A."/>
            <person name="Pavlova N."/>
            <person name="Karamychev V."/>
            <person name="Polouchine N."/>
            <person name="Shakhova V."/>
            <person name="Grigoriev I."/>
            <person name="Lou Y."/>
            <person name="Rohksar D."/>
            <person name="Lucas S."/>
            <person name="Huang K."/>
            <person name="Goodstein D.M."/>
            <person name="Hawkins T."/>
            <person name="Plengvidhya V."/>
            <person name="Welker D."/>
            <person name="Hughes J."/>
            <person name="Goh Y."/>
            <person name="Benson A."/>
            <person name="Baldwin K."/>
            <person name="Lee J.H."/>
            <person name="Diaz-Muniz I."/>
            <person name="Dosti B."/>
            <person name="Smeianov V."/>
            <person name="Wechter W."/>
            <person name="Barabote R."/>
            <person name="Lorca G."/>
            <person name="Altermann E."/>
            <person name="Barrangou R."/>
            <person name="Ganesan B."/>
            <person name="Xie Y."/>
            <person name="Rawsthorne H."/>
            <person name="Tamir D."/>
            <person name="Parker C."/>
            <person name="Breidt F."/>
            <person name="Broadbent J."/>
            <person name="Hutkins R."/>
            <person name="O'Sullivan D."/>
            <person name="Steele J."/>
            <person name="Unlu G."/>
            <person name="Saier M."/>
            <person name="Klaenhammer T."/>
            <person name="Richardson P."/>
            <person name="Kozyavkin S."/>
            <person name="Weimer B."/>
            <person name="Mills D."/>
        </authorList>
    </citation>
    <scope>NUCLEOTIDE SEQUENCE [LARGE SCALE GENOMIC DNA]</scope>
    <source>
        <strain evidence="8 9">SK11</strain>
    </source>
</reference>
<dbReference type="KEGG" id="llc:LACR_2574"/>
<dbReference type="InterPro" id="IPR002295">
    <property type="entry name" value="N4/N6-MTase_EcoPI_Mod-like"/>
</dbReference>
<dbReference type="Proteomes" id="UP000000240">
    <property type="component" value="Chromosome"/>
</dbReference>
<evidence type="ECO:0000256" key="2">
    <source>
        <dbReference type="ARBA" id="ARBA00022603"/>
    </source>
</evidence>
<dbReference type="AlphaFoldDB" id="Q02VN0"/>
<dbReference type="Pfam" id="PF12564">
    <property type="entry name" value="TypeIII_RM_meth"/>
    <property type="match status" value="1"/>
</dbReference>
<dbReference type="GO" id="GO:0008170">
    <property type="term" value="F:N-methyltransferase activity"/>
    <property type="evidence" value="ECO:0007669"/>
    <property type="project" value="InterPro"/>
</dbReference>
<evidence type="ECO:0000256" key="4">
    <source>
        <dbReference type="ARBA" id="ARBA00022691"/>
    </source>
</evidence>
<dbReference type="PRINTS" id="PR00506">
    <property type="entry name" value="D21N6MTFRASE"/>
</dbReference>
<feature type="domain" description="DNA methylase N-4/N-6" evidence="6">
    <location>
        <begin position="475"/>
        <end position="555"/>
    </location>
</feature>
<keyword evidence="4" id="KW-0949">S-adenosyl-L-methionine</keyword>
<dbReference type="REBASE" id="13829">
    <property type="entry name" value="M.LlaSKORF2574P"/>
</dbReference>
<dbReference type="EMBL" id="CP000425">
    <property type="protein sequence ID" value="ABJ73992.1"/>
    <property type="molecule type" value="Genomic_DNA"/>
</dbReference>
<name>Q02VN0_LACLS</name>
<dbReference type="GO" id="GO:0003677">
    <property type="term" value="F:DNA binding"/>
    <property type="evidence" value="ECO:0007669"/>
    <property type="project" value="InterPro"/>
</dbReference>
<dbReference type="SUPFAM" id="SSF53335">
    <property type="entry name" value="S-adenosyl-L-methionine-dependent methyltransferases"/>
    <property type="match status" value="1"/>
</dbReference>
<evidence type="ECO:0000256" key="5">
    <source>
        <dbReference type="ARBA" id="ARBA00022747"/>
    </source>
</evidence>
<evidence type="ECO:0000259" key="6">
    <source>
        <dbReference type="Pfam" id="PF01555"/>
    </source>
</evidence>
<dbReference type="InterPro" id="IPR002052">
    <property type="entry name" value="DNA_methylase_N6_adenine_CS"/>
</dbReference>
<keyword evidence="3" id="KW-0808">Transferase</keyword>
<dbReference type="PIRSF" id="PIRSF015855">
    <property type="entry name" value="TypeIII_Mtase_mKpnI"/>
    <property type="match status" value="1"/>
</dbReference>
<evidence type="ECO:0000313" key="9">
    <source>
        <dbReference type="Proteomes" id="UP000000240"/>
    </source>
</evidence>
<evidence type="ECO:0000256" key="1">
    <source>
        <dbReference type="ARBA" id="ARBA00006594"/>
    </source>
</evidence>
<dbReference type="GO" id="GO:0009307">
    <property type="term" value="P:DNA restriction-modification system"/>
    <property type="evidence" value="ECO:0007669"/>
    <property type="project" value="UniProtKB-KW"/>
</dbReference>
<feature type="domain" description="DNA methylase N-4/N-6" evidence="6">
    <location>
        <begin position="201"/>
        <end position="378"/>
    </location>
</feature>
<proteinExistence type="inferred from homology"/>
<gene>
    <name evidence="8" type="ordered locus">LACR_2574</name>
</gene>
<sequence length="692" mass="79917">MKIEPKLFDELKKVLSDFGDKYLVGEELNRSKLSDDLRNYDEALLEKLFQTEFIKQHFIKEIAGQNLFQIEQLEEAILYNDYWDTSYTKYENRIGLASNGKFLEDSQDVVLDFPFKDGVLTASMTKENNEDGYDDAFLNEVIEKDEIDRLFDKKIFVNSKRYDKNNESTVTEFNEDTDNLIIKGNNLLALHAIKDKYAGKVKLIYIDPPYNTGSDSFLYNDRFNHSAWLTFMKNRLEIAREFLQEDGYIFIQTDDSEQAYLKVLMDSIFGSRQYVNTISVLFKNIAGASGGGEDKRLKKNVEYITVYSKNREHSSNFHAVYEYKKISELVEEMRQEGVSWKYTSVLVNEGTEEYVGSTIDGSGDEIKIYRQNNPIIKSISALMKEENLSEEQAYDKYAKFAFQTAMPQSSIRPRVMDKWQELELGANSLMSIRYIPKSGKNKGVEYRQFYKGDNFRLFAWLRDVSEEIDGSLYKRDVSGTFWNFVGETKNVNKEGQVVFPNGKKPERLLGKIIEMASDEGDIVLDFFGGSGSTAAAAMKMNRTFISLEQIENQVQLELDRLNNVISGNDKNGLTQDVNWQGGGSFVYAELFPKNMGYLQDIIYAKDLDELKTVYERMISGTDTVEPADISFRADLNKIDWMEGFVENKRLLIKLLDKNGLYYNYSEIDDANVRELISDEDYLFNKQFYEGGE</sequence>
<protein>
    <submittedName>
        <fullName evidence="8">Adenine specific DNA methylase Mod</fullName>
    </submittedName>
</protein>
<dbReference type="Gene3D" id="3.40.50.150">
    <property type="entry name" value="Vaccinia Virus protein VP39"/>
    <property type="match status" value="1"/>
</dbReference>
<accession>Q02VN0</accession>
<evidence type="ECO:0000256" key="3">
    <source>
        <dbReference type="ARBA" id="ARBA00022679"/>
    </source>
</evidence>
<dbReference type="GO" id="GO:0032259">
    <property type="term" value="P:methylation"/>
    <property type="evidence" value="ECO:0007669"/>
    <property type="project" value="UniProtKB-KW"/>
</dbReference>
<keyword evidence="5" id="KW-0680">Restriction system</keyword>
<keyword evidence="2 8" id="KW-0489">Methyltransferase</keyword>
<dbReference type="Pfam" id="PF01555">
    <property type="entry name" value="N6_N4_Mtase"/>
    <property type="match status" value="2"/>
</dbReference>
<dbReference type="HOGENOM" id="CLU_029607_1_0_9"/>
<evidence type="ECO:0000313" key="8">
    <source>
        <dbReference type="EMBL" id="ABJ73992.1"/>
    </source>
</evidence>
<dbReference type="PROSITE" id="PS00092">
    <property type="entry name" value="N6_MTASE"/>
    <property type="match status" value="1"/>
</dbReference>
<dbReference type="InterPro" id="IPR002941">
    <property type="entry name" value="DNA_methylase_N4/N6"/>
</dbReference>
<feature type="domain" description="Type III restriction/modification enzyme methylation subunit" evidence="7">
    <location>
        <begin position="41"/>
        <end position="96"/>
    </location>
</feature>
<organism evidence="8 9">
    <name type="scientific">Lactococcus lactis subsp. cremoris (strain SK11)</name>
    <dbReference type="NCBI Taxonomy" id="272622"/>
    <lineage>
        <taxon>Bacteria</taxon>
        <taxon>Bacillati</taxon>
        <taxon>Bacillota</taxon>
        <taxon>Bacilli</taxon>
        <taxon>Lactobacillales</taxon>
        <taxon>Streptococcaceae</taxon>
        <taxon>Lactococcus</taxon>
        <taxon>Lactococcus cremoris subsp. cremoris</taxon>
    </lineage>
</organism>